<evidence type="ECO:0000256" key="3">
    <source>
        <dbReference type="ARBA" id="ARBA00012560"/>
    </source>
</evidence>
<evidence type="ECO:0000256" key="10">
    <source>
        <dbReference type="RuleBase" id="RU361207"/>
    </source>
</evidence>
<dbReference type="RefSeq" id="WP_115854806.1">
    <property type="nucleotide sequence ID" value="NZ_QRDJ01000008.1"/>
</dbReference>
<dbReference type="AlphaFoldDB" id="A0A3D9DU92"/>
<dbReference type="InterPro" id="IPR003385">
    <property type="entry name" value="Glyco_hydro_77"/>
</dbReference>
<sequence length="671" mass="73587">MNQTLKSLAEAAGVVIDWQDSQDRPRQLDEATIKGVLEGLGYRCDTSKDIRESLAAIERLQAPESVADWPPLIVGEIEQGIELPGPVDEGTDYTLTDESGRTLEGRVDTKGRLEAVAEPGYYQLQIEGKRRRLAVAPHRCMDVATLAGDGPQSMSGLGVQLYSLRRDNDGGIGDCEALGRLAERAGQNGLDAMAISPVHALFPHQPERFSPYSPSTRLAFNPLYSASGDSAPDNSVSGSTASGDDATSLVDYEHVSRMRWQALERDFAALSEAGRQALNAFRRESGETLENHCRFEAISEALGPMHTWPSDMQDVKSEAVADFSQEHGDRVAFYAFAQWQIALELASVQQRATGAGQRIGLIADIAVGVDPHGSQAWSRPEEMLGKLRIGSPPDDFNANGQEWGVTGFSPQGLIEYGFDGFIATLRACLHGAGGLRIDHIMGLSRLWLIPEGASPTEGAYVRYPEQSLMRLIALESWRHRALIIGEDLGTVEPAFRERLDKSGILGMGVLWFEREEEDFTPARDYPARAVAMTSTHDLPTVAGWRVGRDLDWRIELDMLGEGETPEQQRKMRQQDIAALADTFAIAPDADRDTWLEAAARHIGATPSPLVLLQLEDLLGLEEQPNLPGTLDEHPNWRRRLPLSVDEMFETPGVLARLRAMTTARAGAGLHE</sequence>
<keyword evidence="12" id="KW-1185">Reference proteome</keyword>
<keyword evidence="5 10" id="KW-0328">Glycosyltransferase</keyword>
<dbReference type="EC" id="2.4.1.25" evidence="3 10"/>
<dbReference type="Pfam" id="PF02446">
    <property type="entry name" value="Glyco_hydro_77"/>
    <property type="match status" value="1"/>
</dbReference>
<keyword evidence="6 10" id="KW-0808">Transferase</keyword>
<comment type="catalytic activity">
    <reaction evidence="1 10">
        <text>Transfers a segment of a (1-&gt;4)-alpha-D-glucan to a new position in an acceptor, which may be glucose or a (1-&gt;4)-alpha-D-glucan.</text>
        <dbReference type="EC" id="2.4.1.25"/>
    </reaction>
</comment>
<evidence type="ECO:0000256" key="4">
    <source>
        <dbReference type="ARBA" id="ARBA00020295"/>
    </source>
</evidence>
<dbReference type="GO" id="GO:0004134">
    <property type="term" value="F:4-alpha-glucanotransferase activity"/>
    <property type="evidence" value="ECO:0007669"/>
    <property type="project" value="UniProtKB-EC"/>
</dbReference>
<comment type="caution">
    <text evidence="11">The sequence shown here is derived from an EMBL/GenBank/DDBJ whole genome shotgun (WGS) entry which is preliminary data.</text>
</comment>
<dbReference type="SUPFAM" id="SSF51445">
    <property type="entry name" value="(Trans)glycosidases"/>
    <property type="match status" value="1"/>
</dbReference>
<evidence type="ECO:0000256" key="1">
    <source>
        <dbReference type="ARBA" id="ARBA00000439"/>
    </source>
</evidence>
<dbReference type="Proteomes" id="UP000256334">
    <property type="component" value="Unassembled WGS sequence"/>
</dbReference>
<organism evidence="11 12">
    <name type="scientific">Kushneria indalinina DSM 14324</name>
    <dbReference type="NCBI Taxonomy" id="1122140"/>
    <lineage>
        <taxon>Bacteria</taxon>
        <taxon>Pseudomonadati</taxon>
        <taxon>Pseudomonadota</taxon>
        <taxon>Gammaproteobacteria</taxon>
        <taxon>Oceanospirillales</taxon>
        <taxon>Halomonadaceae</taxon>
        <taxon>Kushneria</taxon>
    </lineage>
</organism>
<dbReference type="NCBIfam" id="TIGR00217">
    <property type="entry name" value="malQ"/>
    <property type="match status" value="1"/>
</dbReference>
<dbReference type="PANTHER" id="PTHR32438">
    <property type="entry name" value="4-ALPHA-GLUCANOTRANSFERASE DPE1, CHLOROPLASTIC/AMYLOPLASTIC"/>
    <property type="match status" value="1"/>
</dbReference>
<evidence type="ECO:0000256" key="7">
    <source>
        <dbReference type="ARBA" id="ARBA00023277"/>
    </source>
</evidence>
<gene>
    <name evidence="11" type="ORF">C8D72_2585</name>
</gene>
<evidence type="ECO:0000256" key="8">
    <source>
        <dbReference type="ARBA" id="ARBA00031423"/>
    </source>
</evidence>
<dbReference type="InterPro" id="IPR017853">
    <property type="entry name" value="GH"/>
</dbReference>
<dbReference type="PANTHER" id="PTHR32438:SF5">
    <property type="entry name" value="4-ALPHA-GLUCANOTRANSFERASE DPE1, CHLOROPLASTIC_AMYLOPLASTIC"/>
    <property type="match status" value="1"/>
</dbReference>
<evidence type="ECO:0000256" key="6">
    <source>
        <dbReference type="ARBA" id="ARBA00022679"/>
    </source>
</evidence>
<evidence type="ECO:0000313" key="12">
    <source>
        <dbReference type="Proteomes" id="UP000256334"/>
    </source>
</evidence>
<proteinExistence type="inferred from homology"/>
<reference evidence="11 12" key="1">
    <citation type="submission" date="2018-07" db="EMBL/GenBank/DDBJ databases">
        <title>Genomic Encyclopedia of Type Strains, Phase IV (KMG-IV): sequencing the most valuable type-strain genomes for metagenomic binning, comparative biology and taxonomic classification.</title>
        <authorList>
            <person name="Goeker M."/>
        </authorList>
    </citation>
    <scope>NUCLEOTIDE SEQUENCE [LARGE SCALE GENOMIC DNA]</scope>
    <source>
        <strain evidence="11 12">DSM 14324</strain>
    </source>
</reference>
<name>A0A3D9DU92_9GAMM</name>
<keyword evidence="7 10" id="KW-0119">Carbohydrate metabolism</keyword>
<evidence type="ECO:0000313" key="11">
    <source>
        <dbReference type="EMBL" id="REC94215.1"/>
    </source>
</evidence>
<dbReference type="OrthoDB" id="9763489at2"/>
<evidence type="ECO:0000256" key="5">
    <source>
        <dbReference type="ARBA" id="ARBA00022676"/>
    </source>
</evidence>
<evidence type="ECO:0000256" key="2">
    <source>
        <dbReference type="ARBA" id="ARBA00005684"/>
    </source>
</evidence>
<comment type="similarity">
    <text evidence="2 10">Belongs to the disproportionating enzyme family.</text>
</comment>
<dbReference type="GO" id="GO:0005975">
    <property type="term" value="P:carbohydrate metabolic process"/>
    <property type="evidence" value="ECO:0007669"/>
    <property type="project" value="InterPro"/>
</dbReference>
<protein>
    <recommendedName>
        <fullName evidence="4 10">4-alpha-glucanotransferase</fullName>
        <ecNumber evidence="3 10">2.4.1.25</ecNumber>
    </recommendedName>
    <alternativeName>
        <fullName evidence="8 10">Amylomaltase</fullName>
    </alternativeName>
    <alternativeName>
        <fullName evidence="9 10">Disproportionating enzyme</fullName>
    </alternativeName>
</protein>
<dbReference type="Gene3D" id="3.20.20.80">
    <property type="entry name" value="Glycosidases"/>
    <property type="match status" value="1"/>
</dbReference>
<accession>A0A3D9DU92</accession>
<dbReference type="EMBL" id="QRDJ01000008">
    <property type="protein sequence ID" value="REC94215.1"/>
    <property type="molecule type" value="Genomic_DNA"/>
</dbReference>
<evidence type="ECO:0000256" key="9">
    <source>
        <dbReference type="ARBA" id="ARBA00031501"/>
    </source>
</evidence>